<evidence type="ECO:0000256" key="1">
    <source>
        <dbReference type="SAM" id="Phobius"/>
    </source>
</evidence>
<dbReference type="AlphaFoldDB" id="A0A975KHS6"/>
<evidence type="ECO:0000313" key="2">
    <source>
        <dbReference type="EMBL" id="QUT45796.1"/>
    </source>
</evidence>
<proteinExistence type="predicted"/>
<dbReference type="EMBL" id="CP072227">
    <property type="protein sequence ID" value="QUT45796.1"/>
    <property type="molecule type" value="Genomic_DNA"/>
</dbReference>
<protein>
    <submittedName>
        <fullName evidence="2">Uncharacterized protein</fullName>
    </submittedName>
</protein>
<gene>
    <name evidence="2" type="ORF">INE88_02620</name>
</gene>
<name>A0A975KHS6_9BACE</name>
<dbReference type="KEGG" id="beg:INE88_02620"/>
<keyword evidence="1" id="KW-0812">Transmembrane</keyword>
<evidence type="ECO:0000313" key="3">
    <source>
        <dbReference type="Proteomes" id="UP000679226"/>
    </source>
</evidence>
<feature type="transmembrane region" description="Helical" evidence="1">
    <location>
        <begin position="15"/>
        <end position="33"/>
    </location>
</feature>
<dbReference type="Proteomes" id="UP000679226">
    <property type="component" value="Chromosome"/>
</dbReference>
<keyword evidence="1" id="KW-0472">Membrane</keyword>
<organism evidence="2 3">
    <name type="scientific">Bacteroides eggerthii</name>
    <dbReference type="NCBI Taxonomy" id="28111"/>
    <lineage>
        <taxon>Bacteria</taxon>
        <taxon>Pseudomonadati</taxon>
        <taxon>Bacteroidota</taxon>
        <taxon>Bacteroidia</taxon>
        <taxon>Bacteroidales</taxon>
        <taxon>Bacteroidaceae</taxon>
        <taxon>Bacteroides</taxon>
    </lineage>
</organism>
<sequence>MDCEIRKVMIKKAEIYYFCLFIVFKILFTDSFHDICRCSFLHHAKQGTEEVSPLFRTDGEVSRFRSFLSVGQ</sequence>
<accession>A0A975KHS6</accession>
<keyword evidence="1" id="KW-1133">Transmembrane helix</keyword>
<reference evidence="2" key="1">
    <citation type="journal article" date="2021" name="PLoS Genet.">
        <title>Mobile Type VI secretion system loci of the gut Bacteroidales display extensive intra-ecosystem transfer, multi-species spread and geographical clustering.</title>
        <authorList>
            <person name="Garcia-Bayona L."/>
            <person name="Coyne M.J."/>
            <person name="Comstock L.E."/>
        </authorList>
    </citation>
    <scope>NUCLEOTIDE SEQUENCE</scope>
    <source>
        <strain evidence="2">CL11T00C20</strain>
    </source>
</reference>